<dbReference type="NCBIfam" id="TIGR01280">
    <property type="entry name" value="xseB"/>
    <property type="match status" value="1"/>
</dbReference>
<evidence type="ECO:0000256" key="3">
    <source>
        <dbReference type="ARBA" id="ARBA00022722"/>
    </source>
</evidence>
<keyword evidence="5 6" id="KW-0269">Exonuclease</keyword>
<evidence type="ECO:0000313" key="8">
    <source>
        <dbReference type="EMBL" id="GAA4651702.1"/>
    </source>
</evidence>
<comment type="caution">
    <text evidence="8">The sequence shown here is derived from an EMBL/GenBank/DDBJ whole genome shotgun (WGS) entry which is preliminary data.</text>
</comment>
<evidence type="ECO:0000256" key="7">
    <source>
        <dbReference type="SAM" id="Coils"/>
    </source>
</evidence>
<evidence type="ECO:0000256" key="2">
    <source>
        <dbReference type="ARBA" id="ARBA00022490"/>
    </source>
</evidence>
<gene>
    <name evidence="6" type="primary">xseB</name>
    <name evidence="8" type="ORF">GCM10023116_39860</name>
</gene>
<dbReference type="NCBIfam" id="NF002140">
    <property type="entry name" value="PRK00977.1-4"/>
    <property type="match status" value="1"/>
</dbReference>
<reference evidence="9" key="1">
    <citation type="journal article" date="2019" name="Int. J. Syst. Evol. Microbiol.">
        <title>The Global Catalogue of Microorganisms (GCM) 10K type strain sequencing project: providing services to taxonomists for standard genome sequencing and annotation.</title>
        <authorList>
            <consortium name="The Broad Institute Genomics Platform"/>
            <consortium name="The Broad Institute Genome Sequencing Center for Infectious Disease"/>
            <person name="Wu L."/>
            <person name="Ma J."/>
        </authorList>
    </citation>
    <scope>NUCLEOTIDE SEQUENCE [LARGE SCALE GENOMIC DNA]</scope>
    <source>
        <strain evidence="9">JCM 17805</strain>
    </source>
</reference>
<dbReference type="SUPFAM" id="SSF116842">
    <property type="entry name" value="XseB-like"/>
    <property type="match status" value="1"/>
</dbReference>
<dbReference type="Gene3D" id="1.10.287.1040">
    <property type="entry name" value="Exonuclease VII, small subunit"/>
    <property type="match status" value="1"/>
</dbReference>
<proteinExistence type="inferred from homology"/>
<dbReference type="PANTHER" id="PTHR34137:SF1">
    <property type="entry name" value="EXODEOXYRIBONUCLEASE 7 SMALL SUBUNIT"/>
    <property type="match status" value="1"/>
</dbReference>
<comment type="similarity">
    <text evidence="1 6">Belongs to the XseB family.</text>
</comment>
<evidence type="ECO:0000256" key="1">
    <source>
        <dbReference type="ARBA" id="ARBA00009998"/>
    </source>
</evidence>
<feature type="coiled-coil region" evidence="7">
    <location>
        <begin position="56"/>
        <end position="83"/>
    </location>
</feature>
<organism evidence="8 9">
    <name type="scientific">Kistimonas scapharcae</name>
    <dbReference type="NCBI Taxonomy" id="1036133"/>
    <lineage>
        <taxon>Bacteria</taxon>
        <taxon>Pseudomonadati</taxon>
        <taxon>Pseudomonadota</taxon>
        <taxon>Gammaproteobacteria</taxon>
        <taxon>Oceanospirillales</taxon>
        <taxon>Endozoicomonadaceae</taxon>
        <taxon>Kistimonas</taxon>
    </lineage>
</organism>
<keyword evidence="7" id="KW-0175">Coiled coil</keyword>
<evidence type="ECO:0000313" key="9">
    <source>
        <dbReference type="Proteomes" id="UP001500604"/>
    </source>
</evidence>
<dbReference type="InterPro" id="IPR037004">
    <property type="entry name" value="Exonuc_VII_ssu_sf"/>
</dbReference>
<dbReference type="PANTHER" id="PTHR34137">
    <property type="entry name" value="EXODEOXYRIBONUCLEASE 7 SMALL SUBUNIT"/>
    <property type="match status" value="1"/>
</dbReference>
<keyword evidence="2 6" id="KW-0963">Cytoplasm</keyword>
<comment type="catalytic activity">
    <reaction evidence="6">
        <text>Exonucleolytic cleavage in either 5'- to 3'- or 3'- to 5'-direction to yield nucleoside 5'-phosphates.</text>
        <dbReference type="EC" id="3.1.11.6"/>
    </reaction>
</comment>
<evidence type="ECO:0000256" key="5">
    <source>
        <dbReference type="ARBA" id="ARBA00022839"/>
    </source>
</evidence>
<keyword evidence="4 6" id="KW-0378">Hydrolase</keyword>
<dbReference type="Pfam" id="PF02609">
    <property type="entry name" value="Exonuc_VII_S"/>
    <property type="match status" value="1"/>
</dbReference>
<sequence length="91" mass="10198">MQLFLPKKVALMPSKKAGFAFEKSLSDLETLVEKMESGDLTLEQSLAAFERGIGLTRECQKALDEAEQKVHILVEKNGQLESRPFESNVDE</sequence>
<dbReference type="InterPro" id="IPR003761">
    <property type="entry name" value="Exonuc_VII_S"/>
</dbReference>
<keyword evidence="3 6" id="KW-0540">Nuclease</keyword>
<evidence type="ECO:0000256" key="6">
    <source>
        <dbReference type="HAMAP-Rule" id="MF_00337"/>
    </source>
</evidence>
<comment type="subcellular location">
    <subcellularLocation>
        <location evidence="6">Cytoplasm</location>
    </subcellularLocation>
</comment>
<evidence type="ECO:0000256" key="4">
    <source>
        <dbReference type="ARBA" id="ARBA00022801"/>
    </source>
</evidence>
<protein>
    <recommendedName>
        <fullName evidence="6">Exodeoxyribonuclease 7 small subunit</fullName>
        <ecNumber evidence="6">3.1.11.6</ecNumber>
    </recommendedName>
    <alternativeName>
        <fullName evidence="6">Exodeoxyribonuclease VII small subunit</fullName>
        <shortName evidence="6">Exonuclease VII small subunit</shortName>
    </alternativeName>
</protein>
<dbReference type="Proteomes" id="UP001500604">
    <property type="component" value="Unassembled WGS sequence"/>
</dbReference>
<keyword evidence="9" id="KW-1185">Reference proteome</keyword>
<dbReference type="EC" id="3.1.11.6" evidence="6"/>
<accession>A0ABP8V747</accession>
<dbReference type="EMBL" id="BAABFL010000460">
    <property type="protein sequence ID" value="GAA4651702.1"/>
    <property type="molecule type" value="Genomic_DNA"/>
</dbReference>
<comment type="function">
    <text evidence="6">Bidirectionally degrades single-stranded DNA into large acid-insoluble oligonucleotides, which are then degraded further into small acid-soluble oligonucleotides.</text>
</comment>
<comment type="subunit">
    <text evidence="6">Heterooligomer composed of large and small subunits.</text>
</comment>
<name>A0ABP8V747_9GAMM</name>
<dbReference type="HAMAP" id="MF_00337">
    <property type="entry name" value="Exonuc_7_S"/>
    <property type="match status" value="1"/>
</dbReference>